<sequence>MVQSTEVNISEEDSHNEEEEGDDIEEYTRIIKGNAIETCVEDEILGSSSKINMRDLAEEMTADEVLLGCDNDTDDDECRDARRKFNNWHDKENAKVDGIVKLIIQTPNPTLGGGSTEPWDVVSEYEDSNVYANTPGESEEDDIRGKESAPIIDEHTDFSKLVWQLGMRFPNRELFRDAV</sequence>
<evidence type="ECO:0000313" key="3">
    <source>
        <dbReference type="Proteomes" id="UP000595140"/>
    </source>
</evidence>
<evidence type="ECO:0000313" key="2">
    <source>
        <dbReference type="EMBL" id="VFQ97741.1"/>
    </source>
</evidence>
<gene>
    <name evidence="2" type="ORF">CCAM_LOCUS39517</name>
</gene>
<protein>
    <submittedName>
        <fullName evidence="2">Uncharacterized protein</fullName>
    </submittedName>
</protein>
<reference evidence="2 3" key="1">
    <citation type="submission" date="2018-04" db="EMBL/GenBank/DDBJ databases">
        <authorList>
            <person name="Vogel A."/>
        </authorList>
    </citation>
    <scope>NUCLEOTIDE SEQUENCE [LARGE SCALE GENOMIC DNA]</scope>
</reference>
<organism evidence="2 3">
    <name type="scientific">Cuscuta campestris</name>
    <dbReference type="NCBI Taxonomy" id="132261"/>
    <lineage>
        <taxon>Eukaryota</taxon>
        <taxon>Viridiplantae</taxon>
        <taxon>Streptophyta</taxon>
        <taxon>Embryophyta</taxon>
        <taxon>Tracheophyta</taxon>
        <taxon>Spermatophyta</taxon>
        <taxon>Magnoliopsida</taxon>
        <taxon>eudicotyledons</taxon>
        <taxon>Gunneridae</taxon>
        <taxon>Pentapetalae</taxon>
        <taxon>asterids</taxon>
        <taxon>lamiids</taxon>
        <taxon>Solanales</taxon>
        <taxon>Convolvulaceae</taxon>
        <taxon>Cuscuteae</taxon>
        <taxon>Cuscuta</taxon>
        <taxon>Cuscuta subgen. Grammica</taxon>
        <taxon>Cuscuta sect. Cleistogrammica</taxon>
    </lineage>
</organism>
<keyword evidence="3" id="KW-1185">Reference proteome</keyword>
<name>A0A484N8P6_9ASTE</name>
<dbReference type="Proteomes" id="UP000595140">
    <property type="component" value="Unassembled WGS sequence"/>
</dbReference>
<accession>A0A484N8P6</accession>
<dbReference type="AlphaFoldDB" id="A0A484N8P6"/>
<evidence type="ECO:0000256" key="1">
    <source>
        <dbReference type="SAM" id="MobiDB-lite"/>
    </source>
</evidence>
<dbReference type="EMBL" id="OOIL02006555">
    <property type="protein sequence ID" value="VFQ97741.1"/>
    <property type="molecule type" value="Genomic_DNA"/>
</dbReference>
<feature type="region of interest" description="Disordered" evidence="1">
    <location>
        <begin position="1"/>
        <end position="25"/>
    </location>
</feature>
<proteinExistence type="predicted"/>
<feature type="compositionally biased region" description="Acidic residues" evidence="1">
    <location>
        <begin position="9"/>
        <end position="25"/>
    </location>
</feature>